<gene>
    <name evidence="9" type="ORF">ABR189_22435</name>
</gene>
<proteinExistence type="inferred from homology"/>
<keyword evidence="6" id="KW-0742">SOS response</keyword>
<keyword evidence="4 7" id="KW-0068">Autocatalytic cleavage</keyword>
<sequence>MRTSESDPALHVKFYDNAIPVGVPGTAQDYQEEDIPTAQLLGLSAAVFLVRASGDSMEGARIFDGSIITVDRSEKAGHNKIIVGMINKEFTIKRLVKTYAGWVLHPENHAYTPYLIRPDDEFEVWGVVKKVINNAE</sequence>
<evidence type="ECO:0000256" key="4">
    <source>
        <dbReference type="ARBA" id="ARBA00022813"/>
    </source>
</evidence>
<dbReference type="InterPro" id="IPR036286">
    <property type="entry name" value="LexA/Signal_pep-like_sf"/>
</dbReference>
<dbReference type="CDD" id="cd06529">
    <property type="entry name" value="S24_LexA-like"/>
    <property type="match status" value="1"/>
</dbReference>
<dbReference type="EMBL" id="JBEXAC010000002">
    <property type="protein sequence ID" value="MET7000166.1"/>
    <property type="molecule type" value="Genomic_DNA"/>
</dbReference>
<dbReference type="Pfam" id="PF00717">
    <property type="entry name" value="Peptidase_S24"/>
    <property type="match status" value="1"/>
</dbReference>
<organism evidence="9 10">
    <name type="scientific">Chitinophaga defluvii</name>
    <dbReference type="NCBI Taxonomy" id="3163343"/>
    <lineage>
        <taxon>Bacteria</taxon>
        <taxon>Pseudomonadati</taxon>
        <taxon>Bacteroidota</taxon>
        <taxon>Chitinophagia</taxon>
        <taxon>Chitinophagales</taxon>
        <taxon>Chitinophagaceae</taxon>
        <taxon>Chitinophaga</taxon>
    </lineage>
</organism>
<reference evidence="9 10" key="1">
    <citation type="submission" date="2024-06" db="EMBL/GenBank/DDBJ databases">
        <title>Chitinophaga defluvii sp. nov., isolated from municipal sewage.</title>
        <authorList>
            <person name="Zhang L."/>
        </authorList>
    </citation>
    <scope>NUCLEOTIDE SEQUENCE [LARGE SCALE GENOMIC DNA]</scope>
    <source>
        <strain evidence="9 10">H8</strain>
    </source>
</reference>
<keyword evidence="10" id="KW-1185">Reference proteome</keyword>
<accession>A0ABV2TB04</accession>
<evidence type="ECO:0000313" key="10">
    <source>
        <dbReference type="Proteomes" id="UP001549749"/>
    </source>
</evidence>
<evidence type="ECO:0000256" key="7">
    <source>
        <dbReference type="RuleBase" id="RU003991"/>
    </source>
</evidence>
<comment type="caution">
    <text evidence="9">The sequence shown here is derived from an EMBL/GenBank/DDBJ whole genome shotgun (WGS) entry which is preliminary data.</text>
</comment>
<evidence type="ECO:0000256" key="1">
    <source>
        <dbReference type="ARBA" id="ARBA00007484"/>
    </source>
</evidence>
<feature type="domain" description="Peptidase S24/S26A/S26B/S26C" evidence="8">
    <location>
        <begin position="15"/>
        <end position="128"/>
    </location>
</feature>
<evidence type="ECO:0000256" key="2">
    <source>
        <dbReference type="ARBA" id="ARBA00022763"/>
    </source>
</evidence>
<keyword evidence="2" id="KW-0227">DNA damage</keyword>
<evidence type="ECO:0000256" key="6">
    <source>
        <dbReference type="ARBA" id="ARBA00023236"/>
    </source>
</evidence>
<dbReference type="PANTHER" id="PTHR33516">
    <property type="entry name" value="LEXA REPRESSOR"/>
    <property type="match status" value="1"/>
</dbReference>
<evidence type="ECO:0000313" key="9">
    <source>
        <dbReference type="EMBL" id="MET7000166.1"/>
    </source>
</evidence>
<dbReference type="Proteomes" id="UP001549749">
    <property type="component" value="Unassembled WGS sequence"/>
</dbReference>
<evidence type="ECO:0000259" key="8">
    <source>
        <dbReference type="Pfam" id="PF00717"/>
    </source>
</evidence>
<keyword evidence="5" id="KW-0234">DNA repair</keyword>
<dbReference type="InterPro" id="IPR039418">
    <property type="entry name" value="LexA-like"/>
</dbReference>
<evidence type="ECO:0000256" key="5">
    <source>
        <dbReference type="ARBA" id="ARBA00023204"/>
    </source>
</evidence>
<dbReference type="InterPro" id="IPR015927">
    <property type="entry name" value="Peptidase_S24_S26A/B/C"/>
</dbReference>
<dbReference type="InterPro" id="IPR050077">
    <property type="entry name" value="LexA_repressor"/>
</dbReference>
<protein>
    <submittedName>
        <fullName evidence="9">S24 family peptidase</fullName>
    </submittedName>
</protein>
<name>A0ABV2TB04_9BACT</name>
<dbReference type="RefSeq" id="WP_354662726.1">
    <property type="nucleotide sequence ID" value="NZ_JBEXAC010000002.1"/>
</dbReference>
<dbReference type="Gene3D" id="2.10.109.10">
    <property type="entry name" value="Umud Fragment, subunit A"/>
    <property type="match status" value="1"/>
</dbReference>
<dbReference type="PRINTS" id="PR00726">
    <property type="entry name" value="LEXASERPTASE"/>
</dbReference>
<dbReference type="SUPFAM" id="SSF51306">
    <property type="entry name" value="LexA/Signal peptidase"/>
    <property type="match status" value="1"/>
</dbReference>
<dbReference type="InterPro" id="IPR006197">
    <property type="entry name" value="Peptidase_S24_LexA"/>
</dbReference>
<comment type="similarity">
    <text evidence="1 7">Belongs to the peptidase S24 family.</text>
</comment>
<evidence type="ECO:0000256" key="3">
    <source>
        <dbReference type="ARBA" id="ARBA00022801"/>
    </source>
</evidence>
<keyword evidence="3 7" id="KW-0378">Hydrolase</keyword>
<dbReference type="PANTHER" id="PTHR33516:SF2">
    <property type="entry name" value="LEXA REPRESSOR-RELATED"/>
    <property type="match status" value="1"/>
</dbReference>